<sequence length="298" mass="33704">MDTCKSLRLVLLTLVFFLFSSTIGFGDVAEDTVNVLKSVNLEIQGMYNAISLNVWNASLVYENSKWAVGLRLHDENVRNEAYKLGFINMKRPVDKSYFNLLAFVGQVQGVALTIGYESYSIPVTGFEKTYYISTNQVLQTEYSKTWLALPSLPLGDLVIGPFALNYEGFSFSKLGNEQPKVEINMKRGYALIDTLPLSFVQIGNIYSLGIFVFADKSLEQGAIVNLGWDFDEGRLVGLLGGRIFIDFQDFRFFFSTFGTYVPSSQNLKYGVWFRFLSPFSGDLIIQNNVAYFKLRFSE</sequence>
<name>A0A172T3X6_FERPE</name>
<dbReference type="EMBL" id="CP011393">
    <property type="protein sequence ID" value="ANE41677.1"/>
    <property type="molecule type" value="Genomic_DNA"/>
</dbReference>
<reference evidence="1 2" key="1">
    <citation type="submission" date="2014-08" db="EMBL/GenBank/DDBJ databases">
        <title>Fervidobacterium pennivorans DYC genome.</title>
        <authorList>
            <person name="Wushke S."/>
        </authorList>
    </citation>
    <scope>NUCLEOTIDE SEQUENCE [LARGE SCALE GENOMIC DNA]</scope>
    <source>
        <strain evidence="1 2">DYC</strain>
    </source>
</reference>
<evidence type="ECO:0000313" key="1">
    <source>
        <dbReference type="EMBL" id="ANE41677.1"/>
    </source>
</evidence>
<dbReference type="Proteomes" id="UP000077096">
    <property type="component" value="Chromosome"/>
</dbReference>
<proteinExistence type="predicted"/>
<gene>
    <name evidence="1" type="ORF">JM64_06690</name>
</gene>
<protein>
    <submittedName>
        <fullName evidence="1">Uncharacterized protein</fullName>
    </submittedName>
</protein>
<organism evidence="1 2">
    <name type="scientific">Fervidobacterium pennivorans</name>
    <dbReference type="NCBI Taxonomy" id="93466"/>
    <lineage>
        <taxon>Bacteria</taxon>
        <taxon>Thermotogati</taxon>
        <taxon>Thermotogota</taxon>
        <taxon>Thermotogae</taxon>
        <taxon>Thermotogales</taxon>
        <taxon>Fervidobacteriaceae</taxon>
        <taxon>Fervidobacterium</taxon>
    </lineage>
</organism>
<evidence type="ECO:0000313" key="2">
    <source>
        <dbReference type="Proteomes" id="UP000077096"/>
    </source>
</evidence>
<dbReference type="KEGG" id="fng:JM64_06690"/>
<dbReference type="AlphaFoldDB" id="A0A172T3X6"/>
<dbReference type="PATRIC" id="fig|93466.3.peg.1419"/>
<dbReference type="OrthoDB" id="42174at2"/>
<accession>A0A172T3X6</accession>